<evidence type="ECO:0008006" key="4">
    <source>
        <dbReference type="Google" id="ProtNLM"/>
    </source>
</evidence>
<dbReference type="OrthoDB" id="5799061at2759"/>
<dbReference type="OMA" id="YCFFLED"/>
<dbReference type="AlphaFoldDB" id="A0A3P6UL83"/>
<evidence type="ECO:0000256" key="1">
    <source>
        <dbReference type="SAM" id="Phobius"/>
    </source>
</evidence>
<keyword evidence="1" id="KW-0472">Membrane</keyword>
<evidence type="ECO:0000313" key="2">
    <source>
        <dbReference type="EMBL" id="VDK78864.1"/>
    </source>
</evidence>
<gene>
    <name evidence="2" type="ORF">NLS_LOCUS4246</name>
</gene>
<accession>A0A3P6UL83</accession>
<name>A0A3P6UL83_LITSI</name>
<keyword evidence="3" id="KW-1185">Reference proteome</keyword>
<protein>
    <recommendedName>
        <fullName evidence="4">Activin types I and II receptor domain-containing protein</fullName>
    </recommendedName>
</protein>
<organism evidence="2 3">
    <name type="scientific">Litomosoides sigmodontis</name>
    <name type="common">Filarial nematode worm</name>
    <dbReference type="NCBI Taxonomy" id="42156"/>
    <lineage>
        <taxon>Eukaryota</taxon>
        <taxon>Metazoa</taxon>
        <taxon>Ecdysozoa</taxon>
        <taxon>Nematoda</taxon>
        <taxon>Chromadorea</taxon>
        <taxon>Rhabditida</taxon>
        <taxon>Spirurina</taxon>
        <taxon>Spiruromorpha</taxon>
        <taxon>Filarioidea</taxon>
        <taxon>Onchocercidae</taxon>
        <taxon>Litomosoides</taxon>
    </lineage>
</organism>
<sequence length="133" mass="15307">MVVLFGCYKFLIVVVIGDMIGLTTGLLCYSSFFQQQYEECGGGDYCFFLEDYSMLDPTNKKNHTRSCERKGYCKTLVENLNGKILTKYGLTHKCGTFMATEETYTDLCCCNYDWCNKLIANELPIVMDREKKK</sequence>
<keyword evidence="1" id="KW-1133">Transmembrane helix</keyword>
<keyword evidence="1" id="KW-0812">Transmembrane</keyword>
<reference evidence="2 3" key="1">
    <citation type="submission" date="2018-08" db="EMBL/GenBank/DDBJ databases">
        <authorList>
            <person name="Laetsch R D."/>
            <person name="Stevens L."/>
            <person name="Kumar S."/>
            <person name="Blaxter L. M."/>
        </authorList>
    </citation>
    <scope>NUCLEOTIDE SEQUENCE [LARGE SCALE GENOMIC DNA]</scope>
</reference>
<evidence type="ECO:0000313" key="3">
    <source>
        <dbReference type="Proteomes" id="UP000277928"/>
    </source>
</evidence>
<feature type="transmembrane region" description="Helical" evidence="1">
    <location>
        <begin position="7"/>
        <end position="32"/>
    </location>
</feature>
<proteinExistence type="predicted"/>
<dbReference type="EMBL" id="UYRX01000263">
    <property type="protein sequence ID" value="VDK78864.1"/>
    <property type="molecule type" value="Genomic_DNA"/>
</dbReference>
<dbReference type="Proteomes" id="UP000277928">
    <property type="component" value="Unassembled WGS sequence"/>
</dbReference>